<dbReference type="RefSeq" id="WP_386819918.1">
    <property type="nucleotide sequence ID" value="NZ_JBHUIT010000010.1"/>
</dbReference>
<evidence type="ECO:0000259" key="4">
    <source>
        <dbReference type="Pfam" id="PF07635"/>
    </source>
</evidence>
<comment type="caution">
    <text evidence="5">The sequence shown here is derived from an EMBL/GenBank/DDBJ whole genome shotgun (WGS) entry which is preliminary data.</text>
</comment>
<feature type="domain" description="3-keto-alpha-glucoside-1,2-lyase/3-keto-2-hydroxy-glucal hydratase" evidence="3">
    <location>
        <begin position="52"/>
        <end position="218"/>
    </location>
</feature>
<dbReference type="InterPro" id="IPR010496">
    <property type="entry name" value="AL/BT2_dom"/>
</dbReference>
<dbReference type="Pfam" id="PF06439">
    <property type="entry name" value="3keto-disac_hyd"/>
    <property type="match status" value="1"/>
</dbReference>
<name>A0ABW5DAG8_9BACT</name>
<accession>A0ABW5DAG8</accession>
<evidence type="ECO:0000259" key="3">
    <source>
        <dbReference type="Pfam" id="PF06439"/>
    </source>
</evidence>
<dbReference type="Gene3D" id="2.60.120.560">
    <property type="entry name" value="Exo-inulinase, domain 1"/>
    <property type="match status" value="1"/>
</dbReference>
<dbReference type="Pfam" id="PF07635">
    <property type="entry name" value="PSCyt1"/>
    <property type="match status" value="1"/>
</dbReference>
<feature type="domain" description="Cytochrome C Planctomycete-type" evidence="4">
    <location>
        <begin position="243"/>
        <end position="304"/>
    </location>
</feature>
<gene>
    <name evidence="5" type="ORF">ACFSSA_08060</name>
</gene>
<dbReference type="InterPro" id="IPR051043">
    <property type="entry name" value="Sulfatase_Mod_Factor_Kinase"/>
</dbReference>
<feature type="domain" description="Sulfatase-modifying factor enzyme-like" evidence="2">
    <location>
        <begin position="385"/>
        <end position="612"/>
    </location>
</feature>
<evidence type="ECO:0000313" key="6">
    <source>
        <dbReference type="Proteomes" id="UP001597375"/>
    </source>
</evidence>
<evidence type="ECO:0000313" key="5">
    <source>
        <dbReference type="EMBL" id="MFD2256626.1"/>
    </source>
</evidence>
<evidence type="ECO:0000256" key="1">
    <source>
        <dbReference type="SAM" id="SignalP"/>
    </source>
</evidence>
<dbReference type="Pfam" id="PF03781">
    <property type="entry name" value="FGE-sulfatase"/>
    <property type="match status" value="1"/>
</dbReference>
<evidence type="ECO:0000259" key="2">
    <source>
        <dbReference type="Pfam" id="PF03781"/>
    </source>
</evidence>
<feature type="chain" id="PRO_5046401234" evidence="1">
    <location>
        <begin position="22"/>
        <end position="670"/>
    </location>
</feature>
<dbReference type="Gene3D" id="3.90.1580.10">
    <property type="entry name" value="paralog of FGE (formylglycine-generating enzyme)"/>
    <property type="match status" value="1"/>
</dbReference>
<dbReference type="InterPro" id="IPR042095">
    <property type="entry name" value="SUMF_sf"/>
</dbReference>
<protein>
    <submittedName>
        <fullName evidence="5">SUMF1/EgtB/PvdO family nonheme iron enzyme</fullName>
    </submittedName>
</protein>
<feature type="signal peptide" evidence="1">
    <location>
        <begin position="1"/>
        <end position="21"/>
    </location>
</feature>
<keyword evidence="6" id="KW-1185">Reference proteome</keyword>
<sequence length="670" mass="74951">MSLRKFFSATCIILLAGIAHLSGATFEQKSMNAFLAEYPEAEPLISEGAAVEGVWSHFKSTDRKSGMIKVPDGQPYTKKSYGDFVLSCEFMLEPEANSGIFLRYPGKGTGYDSMCELQMLDNSAKKYSKLKESQYHASAYGLVAAKKGFLKPVGELNFQTVEVRGHRIRAWLNGSLVLDADLEKAESEFHPQVGKLRLSGHLCLGGHADGVYYRSMYVVPLDAAEAKDDELFPKVGEILSSRCISCHNGESKLANGGNLSLETRQDLIKGGNRGAALLPGDAEGSLLYTSLIAHEAPFAMPPRDRFDRIPESEISLIREWVNRGAHWPEGETIVYRKEKANGARIDPKELELVKLIHAKILENSADTPPGEPYSDKVENISVPLKMLPIPAGKFQMKGSGKDDEFTAELDGFWIAETELPWDLYSPFMEPEIGRNKDGYPQDMSLVGEDEVILAQPSRPYHAMSFGMGVRRHPAIAMTQHAANKYCQWLSWKTGHFYRLPTEAEWEYAARAGVATSYPWGEDADAGKMDQYGWYNDNSNGSYQRLGRKEANAWGVKDMLGNVMEWTLDGFVENRRAALGDKDVVKAPWIKATGPYPHVCKGGHWNSDHAQLKFDGREGSDPKWKISDPQNPKSIWYHTNIMWIGFRPVRSEVIPSVEEMYEYWNSGVAYD</sequence>
<reference evidence="6" key="1">
    <citation type="journal article" date="2019" name="Int. J. Syst. Evol. Microbiol.">
        <title>The Global Catalogue of Microorganisms (GCM) 10K type strain sequencing project: providing services to taxonomists for standard genome sequencing and annotation.</title>
        <authorList>
            <consortium name="The Broad Institute Genomics Platform"/>
            <consortium name="The Broad Institute Genome Sequencing Center for Infectious Disease"/>
            <person name="Wu L."/>
            <person name="Ma J."/>
        </authorList>
    </citation>
    <scope>NUCLEOTIDE SEQUENCE [LARGE SCALE GENOMIC DNA]</scope>
    <source>
        <strain evidence="6">CGMCC 4.7106</strain>
    </source>
</reference>
<dbReference type="Proteomes" id="UP001597375">
    <property type="component" value="Unassembled WGS sequence"/>
</dbReference>
<dbReference type="InterPro" id="IPR005532">
    <property type="entry name" value="SUMF_dom"/>
</dbReference>
<dbReference type="InterPro" id="IPR011429">
    <property type="entry name" value="Cyt_c_Planctomycete-type"/>
</dbReference>
<dbReference type="SUPFAM" id="SSF56436">
    <property type="entry name" value="C-type lectin-like"/>
    <property type="match status" value="1"/>
</dbReference>
<dbReference type="PANTHER" id="PTHR23150">
    <property type="entry name" value="SULFATASE MODIFYING FACTOR 1, 2"/>
    <property type="match status" value="1"/>
</dbReference>
<dbReference type="InterPro" id="IPR016187">
    <property type="entry name" value="CTDL_fold"/>
</dbReference>
<keyword evidence="1" id="KW-0732">Signal</keyword>
<dbReference type="EMBL" id="JBHUIT010000010">
    <property type="protein sequence ID" value="MFD2256626.1"/>
    <property type="molecule type" value="Genomic_DNA"/>
</dbReference>
<dbReference type="PANTHER" id="PTHR23150:SF19">
    <property type="entry name" value="FORMYLGLYCINE-GENERATING ENZYME"/>
    <property type="match status" value="1"/>
</dbReference>
<organism evidence="5 6">
    <name type="scientific">Luteolibacter algae</name>
    <dbReference type="NCBI Taxonomy" id="454151"/>
    <lineage>
        <taxon>Bacteria</taxon>
        <taxon>Pseudomonadati</taxon>
        <taxon>Verrucomicrobiota</taxon>
        <taxon>Verrucomicrobiia</taxon>
        <taxon>Verrucomicrobiales</taxon>
        <taxon>Verrucomicrobiaceae</taxon>
        <taxon>Luteolibacter</taxon>
    </lineage>
</organism>
<proteinExistence type="predicted"/>